<name>T1E1S0_CUPSA</name>
<feature type="chain" id="PRO_5004575158" evidence="2">
    <location>
        <begin position="25"/>
        <end position="351"/>
    </location>
</feature>
<protein>
    <submittedName>
        <fullName evidence="4">Putative secrin-like G-Protein coupled receptor</fullName>
    </submittedName>
</protein>
<sequence>MRSPSSNHSFFLLFLAVLAQVAHNLDYSDLEAMDISCPERDKCAGYRFNRNFMDRNCECDYACRTYRDCCIDAQRRRSSSRAQQLSNIICLNYGEGRHTGVYVVSRCSANWNGPQQVRQKCEGPTDFSDPMSAAPVTSVAQSVTYKNLFCAECNNAHMQSLKTFQFKLSCDGLDDISQAQIMGDLFYDQQRATWGINRPGDGGDKNFVECDIIFYVPDYINSTVRFCRANVISTCASDWTRPSVRQMCEEYMAVVYGIDHAYRNPHCAICNHKTVADIACKTSWSSRRRMFFPDLVDVNPGDGDQVGVTKKVIPQCPSLHKYDPFAKKCRKMQCAIPSYELVDGKCVPPGS</sequence>
<evidence type="ECO:0000313" key="4">
    <source>
        <dbReference type="EMBL" id="JAA93017.1"/>
    </source>
</evidence>
<reference evidence="4" key="1">
    <citation type="submission" date="2013-06" db="EMBL/GenBank/DDBJ databases">
        <title>Upstream open reading frames and Kozak regions of a set of assembled transcriptome sequences from the spider Cupiennius salei.</title>
        <authorList>
            <person name="French A.S."/>
            <person name="Li A.W."/>
            <person name="Meisner S."/>
            <person name="Torkkeli P.H."/>
        </authorList>
    </citation>
    <scope>NUCLEOTIDE SEQUENCE</scope>
    <source>
        <tissue evidence="4">Leg hypodermis</tissue>
    </source>
</reference>
<dbReference type="AlphaFoldDB" id="T1E1S0"/>
<keyword evidence="4" id="KW-0675">Receptor</keyword>
<organism evidence="4">
    <name type="scientific">Cupiennius salei</name>
    <name type="common">American wandering spider</name>
    <dbReference type="NCBI Taxonomy" id="6928"/>
    <lineage>
        <taxon>Eukaryota</taxon>
        <taxon>Metazoa</taxon>
        <taxon>Ecdysozoa</taxon>
        <taxon>Arthropoda</taxon>
        <taxon>Chelicerata</taxon>
        <taxon>Arachnida</taxon>
        <taxon>Araneae</taxon>
        <taxon>Araneomorphae</taxon>
        <taxon>Entelegynae</taxon>
        <taxon>Lycosoidea</taxon>
        <taxon>Ctenidae</taxon>
        <taxon>Cupiennius</taxon>
    </lineage>
</organism>
<feature type="domain" description="SMB" evidence="3">
    <location>
        <begin position="33"/>
        <end position="81"/>
    </location>
</feature>
<evidence type="ECO:0000256" key="1">
    <source>
        <dbReference type="ARBA" id="ARBA00023157"/>
    </source>
</evidence>
<accession>T1E1S0</accession>
<evidence type="ECO:0000259" key="3">
    <source>
        <dbReference type="PROSITE" id="PS50958"/>
    </source>
</evidence>
<dbReference type="InterPro" id="IPR001212">
    <property type="entry name" value="Somatomedin_B_dom"/>
</dbReference>
<keyword evidence="2" id="KW-0732">Signal</keyword>
<keyword evidence="1" id="KW-1015">Disulfide bond</keyword>
<dbReference type="PANTHER" id="PTHR45902:SF4">
    <property type="entry name" value="G-PROTEIN COUPLED RECEPTORS FAMILY 2 PROFILE 2 DOMAIN-CONTAINING PROTEIN"/>
    <property type="match status" value="1"/>
</dbReference>
<dbReference type="EMBL" id="GAKT01000045">
    <property type="protein sequence ID" value="JAA93017.1"/>
    <property type="molecule type" value="mRNA"/>
</dbReference>
<dbReference type="InterPro" id="IPR053231">
    <property type="entry name" value="GPCR_LN-TM7"/>
</dbReference>
<dbReference type="PANTHER" id="PTHR45902">
    <property type="entry name" value="LATROPHILIN RECEPTOR-LIKE PROTEIN A"/>
    <property type="match status" value="1"/>
</dbReference>
<dbReference type="PROSITE" id="PS50958">
    <property type="entry name" value="SMB_2"/>
    <property type="match status" value="1"/>
</dbReference>
<proteinExistence type="evidence at transcript level"/>
<evidence type="ECO:0000256" key="2">
    <source>
        <dbReference type="SAM" id="SignalP"/>
    </source>
</evidence>
<feature type="signal peptide" evidence="2">
    <location>
        <begin position="1"/>
        <end position="24"/>
    </location>
</feature>